<evidence type="ECO:0000256" key="6">
    <source>
        <dbReference type="ARBA" id="ARBA00023163"/>
    </source>
</evidence>
<dbReference type="PROSITE" id="PS50071">
    <property type="entry name" value="HOMEOBOX_2"/>
    <property type="match status" value="1"/>
</dbReference>
<dbReference type="Gene3D" id="1.10.10.60">
    <property type="entry name" value="Homeodomain-like"/>
    <property type="match status" value="1"/>
</dbReference>
<protein>
    <submittedName>
        <fullName evidence="12">Homeobox protein Hox-B1-like</fullName>
    </submittedName>
</protein>
<evidence type="ECO:0000313" key="12">
    <source>
        <dbReference type="Ensembl" id="ENSSRHP00000095600.1"/>
    </source>
</evidence>
<gene>
    <name evidence="12" type="primary">LOC107740618</name>
</gene>
<dbReference type="OrthoDB" id="6159439at2759"/>
<evidence type="ECO:0000256" key="4">
    <source>
        <dbReference type="ARBA" id="ARBA00023125"/>
    </source>
</evidence>
<keyword evidence="6" id="KW-0804">Transcription</keyword>
<dbReference type="GO" id="GO:0000978">
    <property type="term" value="F:RNA polymerase II cis-regulatory region sequence-specific DNA binding"/>
    <property type="evidence" value="ECO:0007669"/>
    <property type="project" value="TreeGrafter"/>
</dbReference>
<keyword evidence="5 8" id="KW-0371">Homeobox</keyword>
<dbReference type="GO" id="GO:0000981">
    <property type="term" value="F:DNA-binding transcription factor activity, RNA polymerase II-specific"/>
    <property type="evidence" value="ECO:0007669"/>
    <property type="project" value="InterPro"/>
</dbReference>
<evidence type="ECO:0000259" key="11">
    <source>
        <dbReference type="PROSITE" id="PS50071"/>
    </source>
</evidence>
<dbReference type="Proteomes" id="UP000472270">
    <property type="component" value="Unassembled WGS sequence"/>
</dbReference>
<dbReference type="PRINTS" id="PR00024">
    <property type="entry name" value="HOMEOBOX"/>
</dbReference>
<evidence type="ECO:0000256" key="7">
    <source>
        <dbReference type="ARBA" id="ARBA00023242"/>
    </source>
</evidence>
<dbReference type="KEGG" id="srx:107740618"/>
<dbReference type="InterPro" id="IPR001356">
    <property type="entry name" value="HD"/>
</dbReference>
<dbReference type="AlphaFoldDB" id="A0A673MXT9"/>
<dbReference type="Pfam" id="PF00046">
    <property type="entry name" value="Homeodomain"/>
    <property type="match status" value="1"/>
</dbReference>
<evidence type="ECO:0000256" key="10">
    <source>
        <dbReference type="SAM" id="MobiDB-lite"/>
    </source>
</evidence>
<feature type="compositionally biased region" description="Low complexity" evidence="10">
    <location>
        <begin position="305"/>
        <end position="318"/>
    </location>
</feature>
<feature type="region of interest" description="Disordered" evidence="10">
    <location>
        <begin position="276"/>
        <end position="318"/>
    </location>
</feature>
<dbReference type="PANTHER" id="PTHR45946:SF5">
    <property type="entry name" value="HOMEOBOX PROTEIN HOX-B1"/>
    <property type="match status" value="1"/>
</dbReference>
<feature type="compositionally biased region" description="Polar residues" evidence="10">
    <location>
        <begin position="173"/>
        <end position="186"/>
    </location>
</feature>
<evidence type="ECO:0000256" key="3">
    <source>
        <dbReference type="ARBA" id="ARBA00023015"/>
    </source>
</evidence>
<dbReference type="Ensembl" id="ENSSRHT00000098194.1">
    <property type="protein sequence ID" value="ENSSRHP00000095600.1"/>
    <property type="gene ID" value="ENSSRHG00000047012.1"/>
</dbReference>
<evidence type="ECO:0000313" key="13">
    <source>
        <dbReference type="Proteomes" id="UP000472270"/>
    </source>
</evidence>
<evidence type="ECO:0000256" key="2">
    <source>
        <dbReference type="ARBA" id="ARBA00022473"/>
    </source>
</evidence>
<evidence type="ECO:0000256" key="1">
    <source>
        <dbReference type="ARBA" id="ARBA00004123"/>
    </source>
</evidence>
<dbReference type="InterPro" id="IPR017970">
    <property type="entry name" value="Homeobox_CS"/>
</dbReference>
<dbReference type="InterPro" id="IPR009057">
    <property type="entry name" value="Homeodomain-like_sf"/>
</dbReference>
<feature type="DNA-binding region" description="Homeobox" evidence="8">
    <location>
        <begin position="224"/>
        <end position="283"/>
    </location>
</feature>
<keyword evidence="4 8" id="KW-0238">DNA-binding</keyword>
<feature type="domain" description="Homeobox" evidence="11">
    <location>
        <begin position="222"/>
        <end position="282"/>
    </location>
</feature>
<dbReference type="InterPro" id="IPR020479">
    <property type="entry name" value="HD_metazoa"/>
</dbReference>
<reference evidence="12" key="1">
    <citation type="submission" date="2025-08" db="UniProtKB">
        <authorList>
            <consortium name="Ensembl"/>
        </authorList>
    </citation>
    <scope>IDENTIFICATION</scope>
</reference>
<accession>A0A673MXT9</accession>
<dbReference type="GO" id="GO:0005634">
    <property type="term" value="C:nucleus"/>
    <property type="evidence" value="ECO:0007669"/>
    <property type="project" value="UniProtKB-SubCell"/>
</dbReference>
<dbReference type="FunFam" id="1.10.10.60:FF:000113">
    <property type="entry name" value="homeobox protein Hox-B1"/>
    <property type="match status" value="1"/>
</dbReference>
<feature type="region of interest" description="Disordered" evidence="10">
    <location>
        <begin position="170"/>
        <end position="205"/>
    </location>
</feature>
<name>A0A673MXT9_9TELE</name>
<dbReference type="InterPro" id="IPR046327">
    <property type="entry name" value="HXA1/B1/D1"/>
</dbReference>
<evidence type="ECO:0000256" key="5">
    <source>
        <dbReference type="ARBA" id="ARBA00023155"/>
    </source>
</evidence>
<comment type="subcellular location">
    <subcellularLocation>
        <location evidence="1 8 9">Nucleus</location>
    </subcellularLocation>
</comment>
<organism evidence="12 13">
    <name type="scientific">Sinocyclocheilus rhinocerous</name>
    <dbReference type="NCBI Taxonomy" id="307959"/>
    <lineage>
        <taxon>Eukaryota</taxon>
        <taxon>Metazoa</taxon>
        <taxon>Chordata</taxon>
        <taxon>Craniata</taxon>
        <taxon>Vertebrata</taxon>
        <taxon>Euteleostomi</taxon>
        <taxon>Actinopterygii</taxon>
        <taxon>Neopterygii</taxon>
        <taxon>Teleostei</taxon>
        <taxon>Ostariophysi</taxon>
        <taxon>Cypriniformes</taxon>
        <taxon>Cyprinidae</taxon>
        <taxon>Cyprininae</taxon>
        <taxon>Sinocyclocheilus</taxon>
    </lineage>
</organism>
<dbReference type="RefSeq" id="XP_016408584.1">
    <property type="nucleotide sequence ID" value="XM_016553098.1"/>
</dbReference>
<dbReference type="GeneID" id="107740618"/>
<sequence>MDNSRMNSFLEYTICNRGTNAYSPKTGYHHLDQAFSGPFHNGHASDSYNADGRLYVGGSNQPAAAAAAQHQHQSSVYAHHQHQTHQSGIGLSYGGTGTTSYGTQACANPDYAQHQYFINPEQDGMYYHSSGFSNSNVGPHYGSMAGAYCGAQGAVPAAPYQHHVCEGQDHQRGYSQGTHADLSASQGRERDTDQSPPGKTFDWMKVKRNPPKTAKVADYGLGPQNTIRTNFTTKQLTELEKEFHFSKYLTRARRVEIAATLELNETQVKIWFQNRRMKQKKREKEGLAPASSTLSKDLEDHSDHSTSTSPGASPSPDS</sequence>
<keyword evidence="3" id="KW-0805">Transcription regulation</keyword>
<dbReference type="CDD" id="cd00086">
    <property type="entry name" value="homeodomain"/>
    <property type="match status" value="1"/>
</dbReference>
<dbReference type="SUPFAM" id="SSF46689">
    <property type="entry name" value="Homeodomain-like"/>
    <property type="match status" value="1"/>
</dbReference>
<keyword evidence="7 8" id="KW-0539">Nucleus</keyword>
<evidence type="ECO:0000256" key="9">
    <source>
        <dbReference type="RuleBase" id="RU000682"/>
    </source>
</evidence>
<dbReference type="PANTHER" id="PTHR45946">
    <property type="entry name" value="HOMEOBOX PROTEIN ROUGH-RELATED"/>
    <property type="match status" value="1"/>
</dbReference>
<proteinExistence type="predicted"/>
<reference evidence="12" key="2">
    <citation type="submission" date="2025-09" db="UniProtKB">
        <authorList>
            <consortium name="Ensembl"/>
        </authorList>
    </citation>
    <scope>IDENTIFICATION</scope>
</reference>
<dbReference type="PROSITE" id="PS00027">
    <property type="entry name" value="HOMEOBOX_1"/>
    <property type="match status" value="1"/>
</dbReference>
<keyword evidence="2" id="KW-0217">Developmental protein</keyword>
<evidence type="ECO:0000256" key="8">
    <source>
        <dbReference type="PROSITE-ProRule" id="PRU00108"/>
    </source>
</evidence>
<dbReference type="SMART" id="SM00389">
    <property type="entry name" value="HOX"/>
    <property type="match status" value="1"/>
</dbReference>
<keyword evidence="13" id="KW-1185">Reference proteome</keyword>